<proteinExistence type="predicted"/>
<feature type="compositionally biased region" description="Basic residues" evidence="1">
    <location>
        <begin position="537"/>
        <end position="547"/>
    </location>
</feature>
<reference evidence="2" key="3">
    <citation type="submission" date="2021-05" db="UniProtKB">
        <authorList>
            <consortium name="EnsemblPlants"/>
        </authorList>
    </citation>
    <scope>IDENTIFICATION</scope>
    <source>
        <strain evidence="2">cv. B73</strain>
    </source>
</reference>
<evidence type="ECO:0000256" key="1">
    <source>
        <dbReference type="SAM" id="MobiDB-lite"/>
    </source>
</evidence>
<organism evidence="2 3">
    <name type="scientific">Zea mays</name>
    <name type="common">Maize</name>
    <dbReference type="NCBI Taxonomy" id="4577"/>
    <lineage>
        <taxon>Eukaryota</taxon>
        <taxon>Viridiplantae</taxon>
        <taxon>Streptophyta</taxon>
        <taxon>Embryophyta</taxon>
        <taxon>Tracheophyta</taxon>
        <taxon>Spermatophyta</taxon>
        <taxon>Magnoliopsida</taxon>
        <taxon>Liliopsida</taxon>
        <taxon>Poales</taxon>
        <taxon>Poaceae</taxon>
        <taxon>PACMAD clade</taxon>
        <taxon>Panicoideae</taxon>
        <taxon>Andropogonodae</taxon>
        <taxon>Andropogoneae</taxon>
        <taxon>Tripsacinae</taxon>
        <taxon>Zea</taxon>
    </lineage>
</organism>
<feature type="region of interest" description="Disordered" evidence="1">
    <location>
        <begin position="411"/>
        <end position="641"/>
    </location>
</feature>
<feature type="compositionally biased region" description="Low complexity" evidence="1">
    <location>
        <begin position="440"/>
        <end position="451"/>
    </location>
</feature>
<dbReference type="AlphaFoldDB" id="A0A804QPK6"/>
<evidence type="ECO:0000313" key="3">
    <source>
        <dbReference type="Proteomes" id="UP000007305"/>
    </source>
</evidence>
<accession>A0A804QPK6</accession>
<dbReference type="Gramene" id="Zm00001eb349020_T001">
    <property type="protein sequence ID" value="Zm00001eb349020_P001"/>
    <property type="gene ID" value="Zm00001eb349020"/>
</dbReference>
<feature type="compositionally biased region" description="Basic and acidic residues" evidence="1">
    <location>
        <begin position="591"/>
        <end position="600"/>
    </location>
</feature>
<reference evidence="3" key="1">
    <citation type="journal article" date="2009" name="Science">
        <title>The B73 maize genome: complexity, diversity, and dynamics.</title>
        <authorList>
            <person name="Schnable P.S."/>
            <person name="Ware D."/>
            <person name="Fulton R.S."/>
            <person name="Stein J.C."/>
            <person name="Wei F."/>
            <person name="Pasternak S."/>
            <person name="Liang C."/>
            <person name="Zhang J."/>
            <person name="Fulton L."/>
            <person name="Graves T.A."/>
            <person name="Minx P."/>
            <person name="Reily A.D."/>
            <person name="Courtney L."/>
            <person name="Kruchowski S.S."/>
            <person name="Tomlinson C."/>
            <person name="Strong C."/>
            <person name="Delehaunty K."/>
            <person name="Fronick C."/>
            <person name="Courtney B."/>
            <person name="Rock S.M."/>
            <person name="Belter E."/>
            <person name="Du F."/>
            <person name="Kim K."/>
            <person name="Abbott R.M."/>
            <person name="Cotton M."/>
            <person name="Levy A."/>
            <person name="Marchetto P."/>
            <person name="Ochoa K."/>
            <person name="Jackson S.M."/>
            <person name="Gillam B."/>
            <person name="Chen W."/>
            <person name="Yan L."/>
            <person name="Higginbotham J."/>
            <person name="Cardenas M."/>
            <person name="Waligorski J."/>
            <person name="Applebaum E."/>
            <person name="Phelps L."/>
            <person name="Falcone J."/>
            <person name="Kanchi K."/>
            <person name="Thane T."/>
            <person name="Scimone A."/>
            <person name="Thane N."/>
            <person name="Henke J."/>
            <person name="Wang T."/>
            <person name="Ruppert J."/>
            <person name="Shah N."/>
            <person name="Rotter K."/>
            <person name="Hodges J."/>
            <person name="Ingenthron E."/>
            <person name="Cordes M."/>
            <person name="Kohlberg S."/>
            <person name="Sgro J."/>
            <person name="Delgado B."/>
            <person name="Mead K."/>
            <person name="Chinwalla A."/>
            <person name="Leonard S."/>
            <person name="Crouse K."/>
            <person name="Collura K."/>
            <person name="Kudrna D."/>
            <person name="Currie J."/>
            <person name="He R."/>
            <person name="Angelova A."/>
            <person name="Rajasekar S."/>
            <person name="Mueller T."/>
            <person name="Lomeli R."/>
            <person name="Scara G."/>
            <person name="Ko A."/>
            <person name="Delaney K."/>
            <person name="Wissotski M."/>
            <person name="Lopez G."/>
            <person name="Campos D."/>
            <person name="Braidotti M."/>
            <person name="Ashley E."/>
            <person name="Golser W."/>
            <person name="Kim H."/>
            <person name="Lee S."/>
            <person name="Lin J."/>
            <person name="Dujmic Z."/>
            <person name="Kim W."/>
            <person name="Talag J."/>
            <person name="Zuccolo A."/>
            <person name="Fan C."/>
            <person name="Sebastian A."/>
            <person name="Kramer M."/>
            <person name="Spiegel L."/>
            <person name="Nascimento L."/>
            <person name="Zutavern T."/>
            <person name="Miller B."/>
            <person name="Ambroise C."/>
            <person name="Muller S."/>
            <person name="Spooner W."/>
            <person name="Narechania A."/>
            <person name="Ren L."/>
            <person name="Wei S."/>
            <person name="Kumari S."/>
            <person name="Faga B."/>
            <person name="Levy M.J."/>
            <person name="McMahan L."/>
            <person name="Van Buren P."/>
            <person name="Vaughn M.W."/>
            <person name="Ying K."/>
            <person name="Yeh C.-T."/>
            <person name="Emrich S.J."/>
            <person name="Jia Y."/>
            <person name="Kalyanaraman A."/>
            <person name="Hsia A.-P."/>
            <person name="Barbazuk W.B."/>
            <person name="Baucom R.S."/>
            <person name="Brutnell T.P."/>
            <person name="Carpita N.C."/>
            <person name="Chaparro C."/>
            <person name="Chia J.-M."/>
            <person name="Deragon J.-M."/>
            <person name="Estill J.C."/>
            <person name="Fu Y."/>
            <person name="Jeddeloh J.A."/>
            <person name="Han Y."/>
            <person name="Lee H."/>
            <person name="Li P."/>
            <person name="Lisch D.R."/>
            <person name="Liu S."/>
            <person name="Liu Z."/>
            <person name="Nagel D.H."/>
            <person name="McCann M.C."/>
            <person name="SanMiguel P."/>
            <person name="Myers A.M."/>
            <person name="Nettleton D."/>
            <person name="Nguyen J."/>
            <person name="Penning B.W."/>
            <person name="Ponnala L."/>
            <person name="Schneider K.L."/>
            <person name="Schwartz D.C."/>
            <person name="Sharma A."/>
            <person name="Soderlund C."/>
            <person name="Springer N.M."/>
            <person name="Sun Q."/>
            <person name="Wang H."/>
            <person name="Waterman M."/>
            <person name="Westerman R."/>
            <person name="Wolfgruber T.K."/>
            <person name="Yang L."/>
            <person name="Yu Y."/>
            <person name="Zhang L."/>
            <person name="Zhou S."/>
            <person name="Zhu Q."/>
            <person name="Bennetzen J.L."/>
            <person name="Dawe R.K."/>
            <person name="Jiang J."/>
            <person name="Jiang N."/>
            <person name="Presting G.G."/>
            <person name="Wessler S.R."/>
            <person name="Aluru S."/>
            <person name="Martienssen R.A."/>
            <person name="Clifton S.W."/>
            <person name="McCombie W.R."/>
            <person name="Wing R.A."/>
            <person name="Wilson R.K."/>
        </authorList>
    </citation>
    <scope>NUCLEOTIDE SEQUENCE [LARGE SCALE GENOMIC DNA]</scope>
    <source>
        <strain evidence="3">cv. B73</strain>
    </source>
</reference>
<evidence type="ECO:0000313" key="2">
    <source>
        <dbReference type="EnsemblPlants" id="Zm00001eb349020_P001"/>
    </source>
</evidence>
<feature type="compositionally biased region" description="Basic and acidic residues" evidence="1">
    <location>
        <begin position="168"/>
        <end position="181"/>
    </location>
</feature>
<feature type="compositionally biased region" description="Basic residues" evidence="1">
    <location>
        <begin position="182"/>
        <end position="191"/>
    </location>
</feature>
<feature type="region of interest" description="Disordered" evidence="1">
    <location>
        <begin position="167"/>
        <end position="198"/>
    </location>
</feature>
<feature type="region of interest" description="Disordered" evidence="1">
    <location>
        <begin position="270"/>
        <end position="350"/>
    </location>
</feature>
<feature type="compositionally biased region" description="Basic residues" evidence="1">
    <location>
        <begin position="498"/>
        <end position="508"/>
    </location>
</feature>
<feature type="compositionally biased region" description="Basic residues" evidence="1">
    <location>
        <begin position="459"/>
        <end position="468"/>
    </location>
</feature>
<dbReference type="EnsemblPlants" id="Zm00001eb349020_T001">
    <property type="protein sequence ID" value="Zm00001eb349020_P001"/>
    <property type="gene ID" value="Zm00001eb349020"/>
</dbReference>
<feature type="compositionally biased region" description="Pro residues" evidence="1">
    <location>
        <begin position="25"/>
        <end position="36"/>
    </location>
</feature>
<dbReference type="InParanoid" id="A0A804QPK6"/>
<feature type="compositionally biased region" description="Low complexity" evidence="1">
    <location>
        <begin position="605"/>
        <end position="621"/>
    </location>
</feature>
<feature type="compositionally biased region" description="Basic and acidic residues" evidence="1">
    <location>
        <begin position="282"/>
        <end position="298"/>
    </location>
</feature>
<sequence length="703" mass="75300">EKSTIHPLSRAAAQRSTPSARRPRPPPSPVVLPPPAFVARAISVTPPRAQTPAPHVHLPSRTTPTNLSRAAGRSTSSRTTETCVPYHGAEQAAPGAGRGEGPDEHRAGQGRQRRLPGGGPGRGHRQGHQAQRVVPRRRAPHPGDRHAHPPLPGVRRLLRVLAVAPPRAHPELGGRAQDPRHRAPPPRRRGPGVRAGGVLRHAPRDADAQHVRLLRQLPRRRLGLLRVRPHLRRVPRRLPRVPDAGQAAGWWWCRPARRWQAAPRGDVRIPREPLRLRHRRLQRETRGRGGRRGTEDGGSRGQGPAHERDDGGSAARQGQPAASSPRPVHRLPPCRRGQGEPSGGGLSVPADQGERAALLRAHGGDGHAHRAVRGDGDRGLRARARPLLRSRQADGGARDVLRVVQGRLRVPPVRRAGGGGGRHAEEAGTHGRVHPRQARRGLAAEALAAGSGADGKPRASPRRRGQRRHERDQGPSSARGAGGGCGARGKHSRESRARCLPHRGRRPGRGGGRLPEPQRGRHVRPRARAAAGAGAVRRQRSAGRQRVPRLLGGLGDGAGAFRERARESARPTRRRPQHVGAGRDVQPRGGGDQRADDVLRQRQQRGSAATTRAAHARLAGASRRRQRRSGCGPFRGVGAGASADVCSDVRHADEAPASDAGAADVATVRQERNAAGGIGNAKPESTVATTRGAQLRRVSDYID</sequence>
<feature type="compositionally biased region" description="Basic and acidic residues" evidence="1">
    <location>
        <begin position="561"/>
        <end position="570"/>
    </location>
</feature>
<reference evidence="2" key="2">
    <citation type="submission" date="2019-07" db="EMBL/GenBank/DDBJ databases">
        <authorList>
            <person name="Seetharam A."/>
            <person name="Woodhouse M."/>
            <person name="Cannon E."/>
        </authorList>
    </citation>
    <scope>NUCLEOTIDE SEQUENCE [LARGE SCALE GENOMIC DNA]</scope>
    <source>
        <strain evidence="2">cv. B73</strain>
    </source>
</reference>
<dbReference type="Proteomes" id="UP000007305">
    <property type="component" value="Chromosome 8"/>
</dbReference>
<feature type="region of interest" description="Disordered" evidence="1">
    <location>
        <begin position="1"/>
        <end position="153"/>
    </location>
</feature>
<feature type="compositionally biased region" description="Low complexity" evidence="1">
    <location>
        <begin position="68"/>
        <end position="82"/>
    </location>
</feature>
<keyword evidence="3" id="KW-1185">Reference proteome</keyword>
<name>A0A804QPK6_MAIZE</name>
<protein>
    <submittedName>
        <fullName evidence="2">Uncharacterized protein</fullName>
    </submittedName>
</protein>
<feature type="compositionally biased region" description="Low complexity" evidence="1">
    <location>
        <begin position="9"/>
        <end position="20"/>
    </location>
</feature>